<keyword evidence="2" id="KW-0808">Transferase</keyword>
<accession>C7MQS2</accession>
<dbReference type="Proteomes" id="UP000000841">
    <property type="component" value="Chromosome"/>
</dbReference>
<dbReference type="InterPro" id="IPR023606">
    <property type="entry name" value="CoA-Trfase_III_dom_1_sf"/>
</dbReference>
<dbReference type="AlphaFoldDB" id="C7MQS2"/>
<dbReference type="STRING" id="471857.Svir_36470"/>
<gene>
    <name evidence="2" type="ordered locus">Svir_36470</name>
</gene>
<protein>
    <submittedName>
        <fullName evidence="2">Predicted acyl-CoA transferase/carnitine dehydratase</fullName>
    </submittedName>
</protein>
<organism evidence="2 3">
    <name type="scientific">Saccharomonospora viridis (strain ATCC 15386 / DSM 43017 / JCM 3036 / CCUG 5913 / NBRC 12207 / NCIMB 9602 / P101)</name>
    <name type="common">Thermoactinomyces viridis</name>
    <dbReference type="NCBI Taxonomy" id="471857"/>
    <lineage>
        <taxon>Bacteria</taxon>
        <taxon>Bacillati</taxon>
        <taxon>Actinomycetota</taxon>
        <taxon>Actinomycetes</taxon>
        <taxon>Pseudonocardiales</taxon>
        <taxon>Pseudonocardiaceae</taxon>
        <taxon>Saccharomonospora</taxon>
    </lineage>
</organism>
<sequence length="469" mass="49252">MGSESVTRGLMATMWAALAGDPGRLDRVACEGTGALPSPFPVSELATAVVGVTGCAVAELLEVVGDSSGRAHVHVDHAAASGWFGFSLRPDGWQLPAAWDPIAGNYQGADGWVRLHTNVPAHRQAALDVLGVPESRAGVAQACRGWNVVELEERIVARGGCAGAMRSLTEWRRHPQGRASTHAPLLERIVSEPAPTSSSSLSKWAPSPRRPLTGVRVLDLTRVLAGPVATRTLAGLGATVLRLDPPDWAEPGLVPEVTVGKRCARVDFGTPSGRARVESLLAEADVVVHGLRPGALERAGLGARRRERIRPGIVDVALSAYGWAGPWAHRRGFDSVVQLTSGLAAEGARRRGTDTPASLPVQALDHAAGWFLAAATLRALAERHRGHGGVRLRTSLAGIANLLADAPPGHAQAELDPASVPDSGQLEQTDWGPARRMVAPFAVTGADTTTLGFTRGAVDLGRDEPTWTE</sequence>
<dbReference type="InterPro" id="IPR003673">
    <property type="entry name" value="CoA-Trfase_fam_III"/>
</dbReference>
<dbReference type="RefSeq" id="WP_015787909.1">
    <property type="nucleotide sequence ID" value="NC_013159.1"/>
</dbReference>
<dbReference type="PANTHER" id="PTHR48228">
    <property type="entry name" value="SUCCINYL-COA--D-CITRAMALATE COA-TRANSFERASE"/>
    <property type="match status" value="1"/>
</dbReference>
<evidence type="ECO:0000313" key="3">
    <source>
        <dbReference type="Proteomes" id="UP000000841"/>
    </source>
</evidence>
<name>C7MQS2_SACVD</name>
<evidence type="ECO:0000313" key="2">
    <source>
        <dbReference type="EMBL" id="ACU98599.1"/>
    </source>
</evidence>
<proteinExistence type="predicted"/>
<evidence type="ECO:0000256" key="1">
    <source>
        <dbReference type="SAM" id="MobiDB-lite"/>
    </source>
</evidence>
<feature type="region of interest" description="Disordered" evidence="1">
    <location>
        <begin position="408"/>
        <end position="428"/>
    </location>
</feature>
<dbReference type="HOGENOM" id="CLU_021588_0_1_11"/>
<dbReference type="EMBL" id="CP001683">
    <property type="protein sequence ID" value="ACU98599.1"/>
    <property type="molecule type" value="Genomic_DNA"/>
</dbReference>
<dbReference type="Pfam" id="PF02515">
    <property type="entry name" value="CoA_transf_3"/>
    <property type="match status" value="1"/>
</dbReference>
<dbReference type="InterPro" id="IPR050509">
    <property type="entry name" value="CoA-transferase_III"/>
</dbReference>
<dbReference type="eggNOG" id="COG1804">
    <property type="taxonomic scope" value="Bacteria"/>
</dbReference>
<dbReference type="Gene3D" id="3.40.50.10540">
    <property type="entry name" value="Crotonobetainyl-coa:carnitine coa-transferase, domain 1"/>
    <property type="match status" value="1"/>
</dbReference>
<reference evidence="2 3" key="1">
    <citation type="journal article" date="2009" name="Stand. Genomic Sci.">
        <title>Complete genome sequence of Saccharomonospora viridis type strain (P101).</title>
        <authorList>
            <person name="Pati A."/>
            <person name="Sikorski J."/>
            <person name="Nolan M."/>
            <person name="Lapidus A."/>
            <person name="Copeland A."/>
            <person name="Glavina Del Rio T."/>
            <person name="Lucas S."/>
            <person name="Chen F."/>
            <person name="Tice H."/>
            <person name="Pitluck S."/>
            <person name="Cheng J.F."/>
            <person name="Chertkov O."/>
            <person name="Brettin T."/>
            <person name="Han C."/>
            <person name="Detter J.C."/>
            <person name="Kuske C."/>
            <person name="Bruce D."/>
            <person name="Goodwin L."/>
            <person name="Chain P."/>
            <person name="D'haeseleer P."/>
            <person name="Chen A."/>
            <person name="Palaniappan K."/>
            <person name="Ivanova N."/>
            <person name="Mavromatis K."/>
            <person name="Mikhailova N."/>
            <person name="Rohde M."/>
            <person name="Tindall B.J."/>
            <person name="Goker M."/>
            <person name="Bristow J."/>
            <person name="Eisen J.A."/>
            <person name="Markowitz V."/>
            <person name="Hugenholtz P."/>
            <person name="Kyrpides N.C."/>
            <person name="Klenk H.P."/>
        </authorList>
    </citation>
    <scope>NUCLEOTIDE SEQUENCE [LARGE SCALE GENOMIC DNA]</scope>
    <source>
        <strain evidence="3">ATCC 15386 / DSM 43017 / JCM 3036 / NBRC 12207 / P101</strain>
    </source>
</reference>
<dbReference type="KEGG" id="svi:Svir_36470"/>
<dbReference type="PANTHER" id="PTHR48228:SF4">
    <property type="entry name" value="BLR3030 PROTEIN"/>
    <property type="match status" value="1"/>
</dbReference>
<keyword evidence="3" id="KW-1185">Reference proteome</keyword>
<dbReference type="GO" id="GO:0016740">
    <property type="term" value="F:transferase activity"/>
    <property type="evidence" value="ECO:0007669"/>
    <property type="project" value="UniProtKB-KW"/>
</dbReference>
<dbReference type="SUPFAM" id="SSF89796">
    <property type="entry name" value="CoA-transferase family III (CaiB/BaiF)"/>
    <property type="match status" value="2"/>
</dbReference>